<dbReference type="EC" id="2.5.1.3" evidence="14"/>
<dbReference type="InterPro" id="IPR013785">
    <property type="entry name" value="Aldolase_TIM"/>
</dbReference>
<evidence type="ECO:0000256" key="14">
    <source>
        <dbReference type="HAMAP-Rule" id="MF_00097"/>
    </source>
</evidence>
<protein>
    <recommendedName>
        <fullName evidence="14 15">Multifunctional fusion protein</fullName>
    </recommendedName>
    <domain>
        <recommendedName>
            <fullName evidence="14">Thiamine-phosphate synthase</fullName>
            <shortName evidence="14">TP synthase</shortName>
            <shortName evidence="14">TPS</shortName>
            <ecNumber evidence="14">2.5.1.3</ecNumber>
        </recommendedName>
        <alternativeName>
            <fullName evidence="14">Thiamine-phosphate pyrophosphorylase</fullName>
            <shortName evidence="14">TMP pyrophosphorylase</shortName>
            <shortName evidence="14">TMP-PPase</shortName>
        </alternativeName>
    </domain>
    <domain>
        <recommendedName>
            <fullName evidence="15">Hydroxyethylthiazole kinase</fullName>
            <ecNumber evidence="15">2.7.1.50</ecNumber>
        </recommendedName>
        <alternativeName>
            <fullName evidence="15">4-methyl-5-beta-hydroxyethylthiazole kinase</fullName>
            <shortName evidence="15">TH kinase</shortName>
            <shortName evidence="15">Thz kinase</shortName>
        </alternativeName>
    </domain>
</protein>
<comment type="function">
    <text evidence="14">Condenses 4-methyl-5-(beta-hydroxyethyl)thiazole monophosphate (THZ-P) and 2-methyl-4-amino-5-hydroxymethyl pyrimidine pyrophosphate (HMP-PP) to form thiamine monophosphate (TMP).</text>
</comment>
<comment type="caution">
    <text evidence="17">The sequence shown here is derived from an EMBL/GenBank/DDBJ whole genome shotgun (WGS) entry which is preliminary data.</text>
</comment>
<organism evidence="17 18">
    <name type="scientific">Filifactor villosus</name>
    <dbReference type="NCBI Taxonomy" id="29374"/>
    <lineage>
        <taxon>Bacteria</taxon>
        <taxon>Bacillati</taxon>
        <taxon>Bacillota</taxon>
        <taxon>Clostridia</taxon>
        <taxon>Peptostreptococcales</taxon>
        <taxon>Filifactoraceae</taxon>
        <taxon>Filifactor</taxon>
    </lineage>
</organism>
<keyword evidence="9 14" id="KW-0460">Magnesium</keyword>
<evidence type="ECO:0000256" key="1">
    <source>
        <dbReference type="ARBA" id="ARBA00001771"/>
    </source>
</evidence>
<comment type="similarity">
    <text evidence="14">Belongs to the thiamine-phosphate synthase family.</text>
</comment>
<evidence type="ECO:0000256" key="11">
    <source>
        <dbReference type="ARBA" id="ARBA00047334"/>
    </source>
</evidence>
<keyword evidence="8 15" id="KW-0067">ATP-binding</keyword>
<feature type="binding site" evidence="14">
    <location>
        <position position="378"/>
    </location>
    <ligand>
        <name>4-amino-2-methyl-5-(diphosphooxymethyl)pyrimidine</name>
        <dbReference type="ChEBI" id="CHEBI:57841"/>
    </ligand>
</feature>
<dbReference type="PANTHER" id="PTHR20857">
    <property type="entry name" value="THIAMINE-PHOSPHATE PYROPHOSPHORYLASE"/>
    <property type="match status" value="1"/>
</dbReference>
<dbReference type="InterPro" id="IPR036206">
    <property type="entry name" value="ThiamineP_synth_sf"/>
</dbReference>
<evidence type="ECO:0000256" key="12">
    <source>
        <dbReference type="ARBA" id="ARBA00047851"/>
    </source>
</evidence>
<dbReference type="Proteomes" id="UP001595916">
    <property type="component" value="Unassembled WGS sequence"/>
</dbReference>
<name>A0ABV9QHV3_9FIRM</name>
<dbReference type="NCBIfam" id="NF006830">
    <property type="entry name" value="PRK09355.1"/>
    <property type="match status" value="1"/>
</dbReference>
<evidence type="ECO:0000256" key="4">
    <source>
        <dbReference type="ARBA" id="ARBA00022679"/>
    </source>
</evidence>
<dbReference type="CDD" id="cd00564">
    <property type="entry name" value="TMP_TenI"/>
    <property type="match status" value="1"/>
</dbReference>
<dbReference type="InterPro" id="IPR000417">
    <property type="entry name" value="Hyethyz_kinase"/>
</dbReference>
<evidence type="ECO:0000256" key="7">
    <source>
        <dbReference type="ARBA" id="ARBA00022777"/>
    </source>
</evidence>
<feature type="binding site" evidence="15">
    <location>
        <position position="193"/>
    </location>
    <ligand>
        <name>substrate</name>
    </ligand>
</feature>
<comment type="pathway">
    <text evidence="3 14">Cofactor biosynthesis; thiamine diphosphate biosynthesis; thiamine phosphate from 4-amino-2-methyl-5-diphosphomethylpyrimidine and 4-methyl-5-(2-phosphoethyl)-thiazole: step 1/1.</text>
</comment>
<dbReference type="InterPro" id="IPR034291">
    <property type="entry name" value="TMP_synthase"/>
</dbReference>
<evidence type="ECO:0000256" key="10">
    <source>
        <dbReference type="ARBA" id="ARBA00022977"/>
    </source>
</evidence>
<evidence type="ECO:0000313" key="18">
    <source>
        <dbReference type="Proteomes" id="UP001595916"/>
    </source>
</evidence>
<keyword evidence="7 15" id="KW-0418">Kinase</keyword>
<evidence type="ECO:0000256" key="3">
    <source>
        <dbReference type="ARBA" id="ARBA00005165"/>
    </source>
</evidence>
<dbReference type="RefSeq" id="WP_379786978.1">
    <property type="nucleotide sequence ID" value="NZ_JBHSHL010000002.1"/>
</dbReference>
<keyword evidence="10 14" id="KW-0784">Thiamine biosynthesis</keyword>
<comment type="cofactor">
    <cofactor evidence="14">
        <name>Mg(2+)</name>
        <dbReference type="ChEBI" id="CHEBI:18420"/>
    </cofactor>
    <text evidence="14">Binds 1 Mg(2+) ion per subunit.</text>
</comment>
<feature type="binding site" evidence="14">
    <location>
        <position position="434"/>
    </location>
    <ligand>
        <name>2-[(2R,5Z)-2-carboxy-4-methylthiazol-5(2H)-ylidene]ethyl phosphate</name>
        <dbReference type="ChEBI" id="CHEBI:62899"/>
    </ligand>
</feature>
<dbReference type="Pfam" id="PF02581">
    <property type="entry name" value="TMP-TENI"/>
    <property type="match status" value="1"/>
</dbReference>
<dbReference type="Gene3D" id="3.20.20.70">
    <property type="entry name" value="Aldolase class I"/>
    <property type="match status" value="1"/>
</dbReference>
<comment type="pathway">
    <text evidence="2 15">Cofactor biosynthesis; thiamine diphosphate biosynthesis; 4-methyl-5-(2-phosphoethyl)-thiazole from 5-(2-hydroxyethyl)-4-methylthiazole: step 1/1.</text>
</comment>
<dbReference type="GO" id="GO:0004417">
    <property type="term" value="F:hydroxyethylthiazole kinase activity"/>
    <property type="evidence" value="ECO:0007669"/>
    <property type="project" value="UniProtKB-EC"/>
</dbReference>
<comment type="catalytic activity">
    <reaction evidence="1 15">
        <text>5-(2-hydroxyethyl)-4-methylthiazole + ATP = 4-methyl-5-(2-phosphooxyethyl)-thiazole + ADP + H(+)</text>
        <dbReference type="Rhea" id="RHEA:24212"/>
        <dbReference type="ChEBI" id="CHEBI:15378"/>
        <dbReference type="ChEBI" id="CHEBI:17957"/>
        <dbReference type="ChEBI" id="CHEBI:30616"/>
        <dbReference type="ChEBI" id="CHEBI:58296"/>
        <dbReference type="ChEBI" id="CHEBI:456216"/>
        <dbReference type="EC" id="2.7.1.50"/>
    </reaction>
</comment>
<evidence type="ECO:0000256" key="5">
    <source>
        <dbReference type="ARBA" id="ARBA00022723"/>
    </source>
</evidence>
<dbReference type="SUPFAM" id="SSF53613">
    <property type="entry name" value="Ribokinase-like"/>
    <property type="match status" value="1"/>
</dbReference>
<evidence type="ECO:0000259" key="16">
    <source>
        <dbReference type="Pfam" id="PF02581"/>
    </source>
</evidence>
<dbReference type="HAMAP" id="MF_00097">
    <property type="entry name" value="TMP_synthase"/>
    <property type="match status" value="1"/>
</dbReference>
<evidence type="ECO:0000256" key="8">
    <source>
        <dbReference type="ARBA" id="ARBA00022840"/>
    </source>
</evidence>
<feature type="domain" description="Thiamine phosphate synthase/TenI" evidence="16">
    <location>
        <begin position="279"/>
        <end position="457"/>
    </location>
</feature>
<keyword evidence="18" id="KW-1185">Reference proteome</keyword>
<gene>
    <name evidence="15 17" type="primary">thiM</name>
    <name evidence="14" type="synonym">thiE</name>
    <name evidence="17" type="ORF">ACFO4R_00465</name>
</gene>
<evidence type="ECO:0000256" key="6">
    <source>
        <dbReference type="ARBA" id="ARBA00022741"/>
    </source>
</evidence>
<feature type="binding site" evidence="14">
    <location>
        <position position="360"/>
    </location>
    <ligand>
        <name>Mg(2+)</name>
        <dbReference type="ChEBI" id="CHEBI:18420"/>
    </ligand>
</feature>
<feature type="binding site" evidence="15">
    <location>
        <position position="116"/>
    </location>
    <ligand>
        <name>ATP</name>
        <dbReference type="ChEBI" id="CHEBI:30616"/>
    </ligand>
</feature>
<evidence type="ECO:0000256" key="2">
    <source>
        <dbReference type="ARBA" id="ARBA00004868"/>
    </source>
</evidence>
<dbReference type="HAMAP" id="MF_00228">
    <property type="entry name" value="Thz_kinase"/>
    <property type="match status" value="1"/>
</dbReference>
<comment type="similarity">
    <text evidence="15">Belongs to the Thz kinase family.</text>
</comment>
<dbReference type="EC" id="2.7.1.50" evidence="15"/>
<dbReference type="PANTHER" id="PTHR20857:SF23">
    <property type="entry name" value="THIAMINE BIOSYNTHETIC BIFUNCTIONAL ENZYME"/>
    <property type="match status" value="1"/>
</dbReference>
<dbReference type="Pfam" id="PF02110">
    <property type="entry name" value="HK"/>
    <property type="match status" value="1"/>
</dbReference>
<evidence type="ECO:0000256" key="13">
    <source>
        <dbReference type="ARBA" id="ARBA00047883"/>
    </source>
</evidence>
<feature type="binding site" evidence="15">
    <location>
        <position position="40"/>
    </location>
    <ligand>
        <name>substrate</name>
    </ligand>
</feature>
<dbReference type="CDD" id="cd01170">
    <property type="entry name" value="THZ_kinase"/>
    <property type="match status" value="1"/>
</dbReference>
<keyword evidence="4 14" id="KW-0808">Transferase</keyword>
<dbReference type="InterPro" id="IPR022998">
    <property type="entry name" value="ThiamineP_synth_TenI"/>
</dbReference>
<dbReference type="Gene3D" id="3.40.1190.20">
    <property type="match status" value="1"/>
</dbReference>
<feature type="binding site" evidence="14">
    <location>
        <position position="407"/>
    </location>
    <ligand>
        <name>4-amino-2-methyl-5-(diphosphooxymethyl)pyrimidine</name>
        <dbReference type="ChEBI" id="CHEBI:57841"/>
    </ligand>
</feature>
<evidence type="ECO:0000313" key="17">
    <source>
        <dbReference type="EMBL" id="MFC4803544.1"/>
    </source>
</evidence>
<sequence length="476" mass="51808">MRELLERVERQRPCVHCMTNPVTANDVANAVLAIGGVPIMADYIEEVEDITARSSALVLNTGMLSAEKLISMMVAGKTANRQGVPVILDPVGCMASKFRQGSVLKLIREVDVTVIKGNYSEMLAICGKKTRSKGVDAFEDENKNREGRMELAKKISEKYGCIAVITGKEDIIAKGDRLYLIRNGDERMTRITGVGCMLSGLIGACIGANPGKEMEATLLACAMMGISGQLARTRAEEVGGGTGSMKTSMMDALSTMRTQEVEKHIRLKEMNGIRRNLFFYAITPEYSETKEYFAKLEQAMKGGITLLQLREKKLKGEELKQLAVRVKNLCDRYGIPLIINDDPYVAKAVGADGVHLGREDVKIEEARRLLGDKIIGLSAHNLREAREACESGADYIGVGALFATLSKSDTHALSMEELGKITDNIDLPVVAIGGINGDNLPLLEGKNLDGIAVISAIFSSPDVKKSARELKEKIRL</sequence>
<feature type="binding site" evidence="14">
    <location>
        <position position="340"/>
    </location>
    <ligand>
        <name>4-amino-2-methyl-5-(diphosphooxymethyl)pyrimidine</name>
        <dbReference type="ChEBI" id="CHEBI:57841"/>
    </ligand>
</feature>
<evidence type="ECO:0000256" key="15">
    <source>
        <dbReference type="HAMAP-Rule" id="MF_00228"/>
    </source>
</evidence>
<proteinExistence type="inferred from homology"/>
<dbReference type="SUPFAM" id="SSF51391">
    <property type="entry name" value="Thiamin phosphate synthase"/>
    <property type="match status" value="1"/>
</dbReference>
<feature type="binding site" evidence="14">
    <location>
        <begin position="454"/>
        <end position="455"/>
    </location>
    <ligand>
        <name>2-[(2R,5Z)-2-carboxy-4-methylthiazol-5(2H)-ylidene]ethyl phosphate</name>
        <dbReference type="ChEBI" id="CHEBI:62899"/>
    </ligand>
</feature>
<feature type="binding site" evidence="15">
    <location>
        <position position="166"/>
    </location>
    <ligand>
        <name>ATP</name>
        <dbReference type="ChEBI" id="CHEBI:30616"/>
    </ligand>
</feature>
<reference evidence="18" key="1">
    <citation type="journal article" date="2019" name="Int. J. Syst. Evol. Microbiol.">
        <title>The Global Catalogue of Microorganisms (GCM) 10K type strain sequencing project: providing services to taxonomists for standard genome sequencing and annotation.</title>
        <authorList>
            <consortium name="The Broad Institute Genomics Platform"/>
            <consortium name="The Broad Institute Genome Sequencing Center for Infectious Disease"/>
            <person name="Wu L."/>
            <person name="Ma J."/>
        </authorList>
    </citation>
    <scope>NUCLEOTIDE SEQUENCE [LARGE SCALE GENOMIC DNA]</scope>
    <source>
        <strain evidence="18">CCUG 46385</strain>
    </source>
</reference>
<dbReference type="NCBIfam" id="TIGR00693">
    <property type="entry name" value="thiE"/>
    <property type="match status" value="1"/>
</dbReference>
<feature type="binding site" evidence="14">
    <location>
        <position position="341"/>
    </location>
    <ligand>
        <name>Mg(2+)</name>
        <dbReference type="ChEBI" id="CHEBI:18420"/>
    </ligand>
</feature>
<comment type="catalytic activity">
    <reaction evidence="12 14">
        <text>2-(2-carboxy-4-methylthiazol-5-yl)ethyl phosphate + 4-amino-2-methyl-5-(diphosphooxymethyl)pyrimidine + 2 H(+) = thiamine phosphate + CO2 + diphosphate</text>
        <dbReference type="Rhea" id="RHEA:47848"/>
        <dbReference type="ChEBI" id="CHEBI:15378"/>
        <dbReference type="ChEBI" id="CHEBI:16526"/>
        <dbReference type="ChEBI" id="CHEBI:33019"/>
        <dbReference type="ChEBI" id="CHEBI:37575"/>
        <dbReference type="ChEBI" id="CHEBI:57841"/>
        <dbReference type="ChEBI" id="CHEBI:62890"/>
        <dbReference type="EC" id="2.5.1.3"/>
    </reaction>
</comment>
<accession>A0ABV9QHV3</accession>
<dbReference type="EMBL" id="JBHSHL010000002">
    <property type="protein sequence ID" value="MFC4803544.1"/>
    <property type="molecule type" value="Genomic_DNA"/>
</dbReference>
<comment type="catalytic activity">
    <reaction evidence="11 14">
        <text>4-methyl-5-(2-phosphooxyethyl)-thiazole + 4-amino-2-methyl-5-(diphosphooxymethyl)pyrimidine + H(+) = thiamine phosphate + diphosphate</text>
        <dbReference type="Rhea" id="RHEA:22328"/>
        <dbReference type="ChEBI" id="CHEBI:15378"/>
        <dbReference type="ChEBI" id="CHEBI:33019"/>
        <dbReference type="ChEBI" id="CHEBI:37575"/>
        <dbReference type="ChEBI" id="CHEBI:57841"/>
        <dbReference type="ChEBI" id="CHEBI:58296"/>
        <dbReference type="EC" id="2.5.1.3"/>
    </reaction>
</comment>
<feature type="binding site" evidence="14">
    <location>
        <begin position="308"/>
        <end position="312"/>
    </location>
    <ligand>
        <name>4-amino-2-methyl-5-(diphosphooxymethyl)pyrimidine</name>
        <dbReference type="ChEBI" id="CHEBI:57841"/>
    </ligand>
</feature>
<dbReference type="InterPro" id="IPR029056">
    <property type="entry name" value="Ribokinase-like"/>
</dbReference>
<evidence type="ECO:0000256" key="9">
    <source>
        <dbReference type="ARBA" id="ARBA00022842"/>
    </source>
</evidence>
<comment type="function">
    <text evidence="15">Catalyzes the phosphorylation of the hydroxyl group of 4-methyl-5-beta-hydroxyethylthiazole (THZ).</text>
</comment>
<dbReference type="PRINTS" id="PR01099">
    <property type="entry name" value="HYETHTZKNASE"/>
</dbReference>
<comment type="catalytic activity">
    <reaction evidence="13 14">
        <text>2-[(2R,5Z)-2-carboxy-4-methylthiazol-5(2H)-ylidene]ethyl phosphate + 4-amino-2-methyl-5-(diphosphooxymethyl)pyrimidine + 2 H(+) = thiamine phosphate + CO2 + diphosphate</text>
        <dbReference type="Rhea" id="RHEA:47844"/>
        <dbReference type="ChEBI" id="CHEBI:15378"/>
        <dbReference type="ChEBI" id="CHEBI:16526"/>
        <dbReference type="ChEBI" id="CHEBI:33019"/>
        <dbReference type="ChEBI" id="CHEBI:37575"/>
        <dbReference type="ChEBI" id="CHEBI:57841"/>
        <dbReference type="ChEBI" id="CHEBI:62899"/>
        <dbReference type="EC" id="2.5.1.3"/>
    </reaction>
</comment>
<keyword evidence="6 15" id="KW-0547">Nucleotide-binding</keyword>
<feature type="binding site" evidence="14">
    <location>
        <begin position="404"/>
        <end position="406"/>
    </location>
    <ligand>
        <name>2-[(2R,5Z)-2-carboxy-4-methylthiazol-5(2H)-ylidene]ethyl phosphate</name>
        <dbReference type="ChEBI" id="CHEBI:62899"/>
    </ligand>
</feature>
<keyword evidence="5 14" id="KW-0479">Metal-binding</keyword>